<feature type="repeat" description="TPR" evidence="1">
    <location>
        <begin position="287"/>
        <end position="320"/>
    </location>
</feature>
<dbReference type="SUPFAM" id="SSF48452">
    <property type="entry name" value="TPR-like"/>
    <property type="match status" value="1"/>
</dbReference>
<evidence type="ECO:0000313" key="3">
    <source>
        <dbReference type="EMBL" id="PWN18991.1"/>
    </source>
</evidence>
<evidence type="ECO:0000256" key="1">
    <source>
        <dbReference type="PROSITE-ProRule" id="PRU00339"/>
    </source>
</evidence>
<feature type="compositionally biased region" description="Basic residues" evidence="2">
    <location>
        <begin position="1021"/>
        <end position="1030"/>
    </location>
</feature>
<feature type="compositionally biased region" description="Basic and acidic residues" evidence="2">
    <location>
        <begin position="83"/>
        <end position="94"/>
    </location>
</feature>
<dbReference type="GO" id="GO:0006383">
    <property type="term" value="P:transcription by RNA polymerase III"/>
    <property type="evidence" value="ECO:0007669"/>
    <property type="project" value="InterPro"/>
</dbReference>
<dbReference type="PROSITE" id="PS50005">
    <property type="entry name" value="TPR"/>
    <property type="match status" value="1"/>
</dbReference>
<dbReference type="OrthoDB" id="9991317at2759"/>
<feature type="compositionally biased region" description="Basic and acidic residues" evidence="2">
    <location>
        <begin position="1007"/>
        <end position="1020"/>
    </location>
</feature>
<dbReference type="AlphaFoldDB" id="A0A316U3D6"/>
<dbReference type="InterPro" id="IPR019734">
    <property type="entry name" value="TPR_rpt"/>
</dbReference>
<dbReference type="GeneID" id="37014830"/>
<dbReference type="Pfam" id="PF13432">
    <property type="entry name" value="TPR_16"/>
    <property type="match status" value="1"/>
</dbReference>
<dbReference type="STRING" id="1684307.A0A316U3D6"/>
<feature type="region of interest" description="Disordered" evidence="2">
    <location>
        <begin position="763"/>
        <end position="801"/>
    </location>
</feature>
<keyword evidence="4" id="KW-1185">Reference proteome</keyword>
<feature type="compositionally biased region" description="Low complexity" evidence="2">
    <location>
        <begin position="9"/>
        <end position="20"/>
    </location>
</feature>
<dbReference type="Gene3D" id="1.25.40.10">
    <property type="entry name" value="Tetratricopeptide repeat domain"/>
    <property type="match status" value="2"/>
</dbReference>
<name>A0A316U3D6_9BASI</name>
<reference evidence="3 4" key="1">
    <citation type="journal article" date="2018" name="Mol. Biol. Evol.">
        <title>Broad Genomic Sampling Reveals a Smut Pathogenic Ancestry of the Fungal Clade Ustilaginomycotina.</title>
        <authorList>
            <person name="Kijpornyongpan T."/>
            <person name="Mondo S.J."/>
            <person name="Barry K."/>
            <person name="Sandor L."/>
            <person name="Lee J."/>
            <person name="Lipzen A."/>
            <person name="Pangilinan J."/>
            <person name="LaButti K."/>
            <person name="Hainaut M."/>
            <person name="Henrissat B."/>
            <person name="Grigoriev I.V."/>
            <person name="Spatafora J.W."/>
            <person name="Aime M.C."/>
        </authorList>
    </citation>
    <scope>NUCLEOTIDE SEQUENCE [LARGE SCALE GENOMIC DNA]</scope>
    <source>
        <strain evidence="3 4">MCA 4718</strain>
    </source>
</reference>
<feature type="region of interest" description="Disordered" evidence="2">
    <location>
        <begin position="1"/>
        <end position="158"/>
    </location>
</feature>
<feature type="compositionally biased region" description="Acidic residues" evidence="2">
    <location>
        <begin position="1040"/>
        <end position="1067"/>
    </location>
</feature>
<proteinExistence type="predicted"/>
<dbReference type="GO" id="GO:0000127">
    <property type="term" value="C:transcription factor TFIIIC complex"/>
    <property type="evidence" value="ECO:0007669"/>
    <property type="project" value="TreeGrafter"/>
</dbReference>
<dbReference type="EMBL" id="KZ819333">
    <property type="protein sequence ID" value="PWN18991.1"/>
    <property type="molecule type" value="Genomic_DNA"/>
</dbReference>
<gene>
    <name evidence="3" type="ORF">BCV69DRAFT_284594</name>
</gene>
<keyword evidence="1" id="KW-0802">TPR repeat</keyword>
<feature type="region of interest" description="Disordered" evidence="2">
    <location>
        <begin position="627"/>
        <end position="666"/>
    </location>
</feature>
<accession>A0A316U3D6</accession>
<dbReference type="Pfam" id="PF14559">
    <property type="entry name" value="TPR_19"/>
    <property type="match status" value="1"/>
</dbReference>
<dbReference type="InterPro" id="IPR039340">
    <property type="entry name" value="Tfc4/TFIIIC-102/Sfc4"/>
</dbReference>
<dbReference type="PANTHER" id="PTHR23082:SF0">
    <property type="entry name" value="GENERAL TRANSCRIPTION FACTOR 3C POLYPEPTIDE 3"/>
    <property type="match status" value="1"/>
</dbReference>
<organism evidence="3 4">
    <name type="scientific">Pseudomicrostroma glucosiphilum</name>
    <dbReference type="NCBI Taxonomy" id="1684307"/>
    <lineage>
        <taxon>Eukaryota</taxon>
        <taxon>Fungi</taxon>
        <taxon>Dikarya</taxon>
        <taxon>Basidiomycota</taxon>
        <taxon>Ustilaginomycotina</taxon>
        <taxon>Exobasidiomycetes</taxon>
        <taxon>Microstromatales</taxon>
        <taxon>Microstromatales incertae sedis</taxon>
        <taxon>Pseudomicrostroma</taxon>
    </lineage>
</organism>
<dbReference type="RefSeq" id="XP_025346151.1">
    <property type="nucleotide sequence ID" value="XM_025493096.1"/>
</dbReference>
<dbReference type="InterPro" id="IPR011990">
    <property type="entry name" value="TPR-like_helical_dom_sf"/>
</dbReference>
<evidence type="ECO:0000313" key="4">
    <source>
        <dbReference type="Proteomes" id="UP000245942"/>
    </source>
</evidence>
<evidence type="ECO:0000256" key="2">
    <source>
        <dbReference type="SAM" id="MobiDB-lite"/>
    </source>
</evidence>
<feature type="compositionally biased region" description="Low complexity" evidence="2">
    <location>
        <begin position="108"/>
        <end position="118"/>
    </location>
</feature>
<protein>
    <submittedName>
        <fullName evidence="3">TPR-like protein</fullName>
    </submittedName>
</protein>
<sequence>MSRGTRNRGQSGSPSDGSDGSYEEGGGAWQAGLAYGSDSDYEGGPHLGPLDGFSEMDSGDEWRPSDASDTDDEAQGGAGPSRPRQDRQVLDRQQQKGYGSGVPTSAVGRGQARGLSAAQRRRLALDALGSDAWKDSSQRKRQQAPAAGPADDEHEVEEAELGRLVAGLGIPSAPRVEDEHAEVADGAALQSEMLAASGFKSQRKKTRRTTAQAAVSPEVARLLSEANLAYVNMELEEAIEKLQEVIRIDPTVKSAWSTLANCFREQGDFERETQAKSIEAILTPRATDLWISLAHRHDELGQVHEAIKCFERAIRTSREKDRSDVLDAMWDRACLLRDLEDDKAALTAFKALLRVRPHNAEVLAQLVPLCLKANRRMEAIRLLESSWEFNRTHFPDPTSGEGLRFASFTGSEIVTLCDLLLLNNEPLAALNIVRQGSRWLQGRSTEIFWDDVLDDDREFDESREGANRGGVAEYGRRVEMAPVYPPLDTQLRLRLGYARAKMEDLPEAERHFELYLAKTDPADYTEQYIDLVELDMELGQFEQANAILLRMMELDFLLIPDIIYKHGLCLQALGQNEAAAGAFEAVIANDPANLEVKLRLAETYEALGRVEDAMNTVNEFLAARAEQRAAQGAPNDGDHDSQVPPAPAASDILDGASRSGAAKTRKKKLLRADERERLAKAREEEANLFLNRLQKREAEIFVEGWWRNDVVIGISGLDPASELQERYGIDIGEDEQARIQRFAATRDWLDLSGRLIDSFRSMPHMFPRSRSGSSKTGPSSTVEARLRSSGQRTPRRPYRKRDVDLGARDLISRLQDRVMHDSAMHEDDAGEDALDSTGAGAQATAAMAGRHFRGMDYDMWTDMFVKHAFVLTKIGDHGAASDLLEHVLSSHVATSSESRRMTLTLAQAACGFYARDFSPPFEVLRQLTSHWQFHNMPIRLLASLSHISGFYGLDAYTSHKIQKLLVRRSRVHEVIVNNGKWEYAPLAGRYVARERLQAPQRSLGYCKNREPFVRQDEGGDKKKKKRKKVKSAGTKRSAADEDADDAASDDSDDANDGDDASADEEGLEDDLDANGEAHASTSYEGTSAPREKPPTKEGIIGEIAYGYFLLVTSSWQSALGISLRAYARAPNEPVVCLMAAVACFGRMTNRQTDNRHHLLLQGISFLSLYRKYRIAEVKRGATEVSSVLKPTAWIEAEYNIGRGLHQAGLITEAVQAYERVLQAHDERVSSKVVAREAHEVGFDCYREAAWNLSLIYSINGNGRAARVLMNKYLRVC</sequence>
<dbReference type="Proteomes" id="UP000245942">
    <property type="component" value="Unassembled WGS sequence"/>
</dbReference>
<dbReference type="PANTHER" id="PTHR23082">
    <property type="entry name" value="TRANSCRIPTION INITIATION FACTOR IIIC TFIIIC , POLYPEPTIDE 3-RELATED"/>
    <property type="match status" value="1"/>
</dbReference>
<feature type="compositionally biased region" description="Low complexity" evidence="2">
    <location>
        <begin position="768"/>
        <end position="781"/>
    </location>
</feature>
<feature type="region of interest" description="Disordered" evidence="2">
    <location>
        <begin position="1007"/>
        <end position="1067"/>
    </location>
</feature>
<dbReference type="SMART" id="SM00028">
    <property type="entry name" value="TPR"/>
    <property type="match status" value="7"/>
</dbReference>